<organism evidence="2 3">
    <name type="scientific">Micromonospora andamanensis</name>
    <dbReference type="NCBI Taxonomy" id="1287068"/>
    <lineage>
        <taxon>Bacteria</taxon>
        <taxon>Bacillati</taxon>
        <taxon>Actinomycetota</taxon>
        <taxon>Actinomycetes</taxon>
        <taxon>Micromonosporales</taxon>
        <taxon>Micromonosporaceae</taxon>
        <taxon>Micromonospora</taxon>
    </lineage>
</organism>
<evidence type="ECO:0000313" key="2">
    <source>
        <dbReference type="EMBL" id="GIJ13163.1"/>
    </source>
</evidence>
<accession>A0ABQ4I5K2</accession>
<keyword evidence="3" id="KW-1185">Reference proteome</keyword>
<dbReference type="Pfam" id="PF01872">
    <property type="entry name" value="RibD_C"/>
    <property type="match status" value="1"/>
</dbReference>
<gene>
    <name evidence="2" type="ORF">Van01_63770</name>
</gene>
<proteinExistence type="predicted"/>
<dbReference type="Gene3D" id="3.40.430.10">
    <property type="entry name" value="Dihydrofolate Reductase, subunit A"/>
    <property type="match status" value="1"/>
</dbReference>
<protein>
    <submittedName>
        <fullName evidence="2">Deaminase</fullName>
    </submittedName>
</protein>
<feature type="domain" description="Bacterial bifunctional deaminase-reductase C-terminal" evidence="1">
    <location>
        <begin position="3"/>
        <end position="169"/>
    </location>
</feature>
<sequence>MGKVVANMSMSLDGYIDDSAGSVAELFAWYSAGERTVEMPGDAREFRTSDASAARIVEAVRATGALICGRRLFDLTQGWGGRYPAGVPVFVVTHRPPDGWEHPEAPFTFVTGGVASAVAQAKAAAGGRSVAVASADIARQCLDLGLLDVIAVDLVPVLLGGGTPFFAGPRPGPVLLGTPAVVQGRGVTHLVYDVRKAA</sequence>
<evidence type="ECO:0000259" key="1">
    <source>
        <dbReference type="Pfam" id="PF01872"/>
    </source>
</evidence>
<comment type="caution">
    <text evidence="2">The sequence shown here is derived from an EMBL/GenBank/DDBJ whole genome shotgun (WGS) entry which is preliminary data.</text>
</comment>
<reference evidence="2 3" key="1">
    <citation type="submission" date="2021-01" db="EMBL/GenBank/DDBJ databases">
        <title>Whole genome shotgun sequence of Verrucosispora andamanensis NBRC 109075.</title>
        <authorList>
            <person name="Komaki H."/>
            <person name="Tamura T."/>
        </authorList>
    </citation>
    <scope>NUCLEOTIDE SEQUENCE [LARGE SCALE GENOMIC DNA]</scope>
    <source>
        <strain evidence="2 3">NBRC 109075</strain>
    </source>
</reference>
<dbReference type="SUPFAM" id="SSF53597">
    <property type="entry name" value="Dihydrofolate reductase-like"/>
    <property type="match status" value="1"/>
</dbReference>
<dbReference type="InterPro" id="IPR024072">
    <property type="entry name" value="DHFR-like_dom_sf"/>
</dbReference>
<dbReference type="EMBL" id="BOOZ01000083">
    <property type="protein sequence ID" value="GIJ13163.1"/>
    <property type="molecule type" value="Genomic_DNA"/>
</dbReference>
<dbReference type="RefSeq" id="WP_204015568.1">
    <property type="nucleotide sequence ID" value="NZ_BOOZ01000083.1"/>
</dbReference>
<dbReference type="InterPro" id="IPR002734">
    <property type="entry name" value="RibDG_C"/>
</dbReference>
<name>A0ABQ4I5K2_9ACTN</name>
<evidence type="ECO:0000313" key="3">
    <source>
        <dbReference type="Proteomes" id="UP000647017"/>
    </source>
</evidence>
<dbReference type="Proteomes" id="UP000647017">
    <property type="component" value="Unassembled WGS sequence"/>
</dbReference>